<protein>
    <recommendedName>
        <fullName evidence="2">carbonic anhydrase</fullName>
        <ecNumber evidence="2">4.2.1.1</ecNumber>
    </recommendedName>
</protein>
<keyword evidence="7" id="KW-0479">Metal-binding</keyword>
<evidence type="ECO:0000256" key="1">
    <source>
        <dbReference type="ARBA" id="ARBA00006217"/>
    </source>
</evidence>
<dbReference type="SMART" id="SM00947">
    <property type="entry name" value="Pro_CA"/>
    <property type="match status" value="1"/>
</dbReference>
<dbReference type="Pfam" id="PF00484">
    <property type="entry name" value="Pro_CA"/>
    <property type="match status" value="1"/>
</dbReference>
<organism evidence="8 9">
    <name type="scientific">Kineosphaera limosa NBRC 100340</name>
    <dbReference type="NCBI Taxonomy" id="1184609"/>
    <lineage>
        <taxon>Bacteria</taxon>
        <taxon>Bacillati</taxon>
        <taxon>Actinomycetota</taxon>
        <taxon>Actinomycetes</taxon>
        <taxon>Micrococcales</taxon>
        <taxon>Dermatophilaceae</taxon>
        <taxon>Kineosphaera</taxon>
    </lineage>
</organism>
<dbReference type="GO" id="GO:0015976">
    <property type="term" value="P:carbon utilization"/>
    <property type="evidence" value="ECO:0007669"/>
    <property type="project" value="InterPro"/>
</dbReference>
<proteinExistence type="inferred from homology"/>
<sequence>MSSSSSAAAPQTPREAFDLLLAGNRRFAANSQHYPNQGSWRRSALTQGQEPFAVIFSCADSRVPPELIFDRGLGDLFTVRTAGHSTDPGVVGTIEYGVAACPTKVLAVVGHSSCGSIAAAIEARQSNDLPNGFIGELVQRVLPSVEAANRSGRTELHEVVAENVRRTVRELVEVSDVIGGKIDAGELAIVGFVYSLSSGETDIVDAIGDLGRIDLVDVVSVQAERATYAADALRQRVASPMAG</sequence>
<dbReference type="RefSeq" id="WP_006592618.1">
    <property type="nucleotide sequence ID" value="NZ_BAHD01000031.1"/>
</dbReference>
<accession>K6WQH6</accession>
<dbReference type="InterPro" id="IPR015892">
    <property type="entry name" value="Carbonic_anhydrase_CS"/>
</dbReference>
<dbReference type="STRING" id="1184609.KILIM_031_00580"/>
<comment type="similarity">
    <text evidence="1">Belongs to the beta-class carbonic anhydrase family.</text>
</comment>
<keyword evidence="3 7" id="KW-0862">Zinc</keyword>
<feature type="binding site" evidence="7">
    <location>
        <position position="60"/>
    </location>
    <ligand>
        <name>Zn(2+)</name>
        <dbReference type="ChEBI" id="CHEBI:29105"/>
    </ligand>
</feature>
<dbReference type="EMBL" id="BAHD01000031">
    <property type="protein sequence ID" value="GAB96086.1"/>
    <property type="molecule type" value="Genomic_DNA"/>
</dbReference>
<feature type="binding site" evidence="7">
    <location>
        <position position="58"/>
    </location>
    <ligand>
        <name>Zn(2+)</name>
        <dbReference type="ChEBI" id="CHEBI:29105"/>
    </ligand>
</feature>
<evidence type="ECO:0000256" key="6">
    <source>
        <dbReference type="ARBA" id="ARBA00048348"/>
    </source>
</evidence>
<reference evidence="8 9" key="1">
    <citation type="submission" date="2012-08" db="EMBL/GenBank/DDBJ databases">
        <title>Whole genome shotgun sequence of Kineosphaera limosa NBRC 100340.</title>
        <authorList>
            <person name="Yoshida I."/>
            <person name="Isaki S."/>
            <person name="Hosoyama A."/>
            <person name="Tsuchikane K."/>
            <person name="Katsumata H."/>
            <person name="Ando Y."/>
            <person name="Ohji S."/>
            <person name="Hamada M."/>
            <person name="Tamura T."/>
            <person name="Yamazoe A."/>
            <person name="Yamazaki S."/>
            <person name="Fujita N."/>
        </authorList>
    </citation>
    <scope>NUCLEOTIDE SEQUENCE [LARGE SCALE GENOMIC DNA]</scope>
    <source>
        <strain evidence="8 9">NBRC 100340</strain>
    </source>
</reference>
<comment type="catalytic activity">
    <reaction evidence="6">
        <text>hydrogencarbonate + H(+) = CO2 + H2O</text>
        <dbReference type="Rhea" id="RHEA:10748"/>
        <dbReference type="ChEBI" id="CHEBI:15377"/>
        <dbReference type="ChEBI" id="CHEBI:15378"/>
        <dbReference type="ChEBI" id="CHEBI:16526"/>
        <dbReference type="ChEBI" id="CHEBI:17544"/>
        <dbReference type="EC" id="4.2.1.1"/>
    </reaction>
</comment>
<keyword evidence="4" id="KW-0456">Lyase</keyword>
<evidence type="ECO:0000256" key="2">
    <source>
        <dbReference type="ARBA" id="ARBA00012925"/>
    </source>
</evidence>
<dbReference type="OrthoDB" id="9797527at2"/>
<feature type="binding site" evidence="7">
    <location>
        <position position="114"/>
    </location>
    <ligand>
        <name>Zn(2+)</name>
        <dbReference type="ChEBI" id="CHEBI:29105"/>
    </ligand>
</feature>
<evidence type="ECO:0000256" key="7">
    <source>
        <dbReference type="PIRSR" id="PIRSR601765-1"/>
    </source>
</evidence>
<dbReference type="eggNOG" id="COG0288">
    <property type="taxonomic scope" value="Bacteria"/>
</dbReference>
<keyword evidence="9" id="KW-1185">Reference proteome</keyword>
<dbReference type="Gene3D" id="3.40.1050.10">
    <property type="entry name" value="Carbonic anhydrase"/>
    <property type="match status" value="1"/>
</dbReference>
<dbReference type="SUPFAM" id="SSF53056">
    <property type="entry name" value="beta-carbonic anhydrase, cab"/>
    <property type="match status" value="1"/>
</dbReference>
<dbReference type="PANTHER" id="PTHR11002:SF79">
    <property type="entry name" value="CARBONIC ANHYDRASE 2"/>
    <property type="match status" value="1"/>
</dbReference>
<dbReference type="GO" id="GO:0008270">
    <property type="term" value="F:zinc ion binding"/>
    <property type="evidence" value="ECO:0007669"/>
    <property type="project" value="InterPro"/>
</dbReference>
<dbReference type="AlphaFoldDB" id="K6WQH6"/>
<evidence type="ECO:0000256" key="3">
    <source>
        <dbReference type="ARBA" id="ARBA00022833"/>
    </source>
</evidence>
<dbReference type="PROSITE" id="PS00704">
    <property type="entry name" value="PROK_CO2_ANHYDRASE_1"/>
    <property type="match status" value="1"/>
</dbReference>
<evidence type="ECO:0000256" key="5">
    <source>
        <dbReference type="ARBA" id="ARBA00024993"/>
    </source>
</evidence>
<name>K6WQH6_9MICO</name>
<evidence type="ECO:0000256" key="4">
    <source>
        <dbReference type="ARBA" id="ARBA00023239"/>
    </source>
</evidence>
<dbReference type="PANTHER" id="PTHR11002">
    <property type="entry name" value="CARBONIC ANHYDRASE"/>
    <property type="match status" value="1"/>
</dbReference>
<dbReference type="GO" id="GO:0004089">
    <property type="term" value="F:carbonate dehydratase activity"/>
    <property type="evidence" value="ECO:0007669"/>
    <property type="project" value="UniProtKB-EC"/>
</dbReference>
<feature type="binding site" evidence="7">
    <location>
        <position position="111"/>
    </location>
    <ligand>
        <name>Zn(2+)</name>
        <dbReference type="ChEBI" id="CHEBI:29105"/>
    </ligand>
</feature>
<evidence type="ECO:0000313" key="8">
    <source>
        <dbReference type="EMBL" id="GAB96086.1"/>
    </source>
</evidence>
<dbReference type="Proteomes" id="UP000008366">
    <property type="component" value="Unassembled WGS sequence"/>
</dbReference>
<comment type="function">
    <text evidence="5">Catalyzes the reversible hydration of carbon dioxide to form bicarbonate.</text>
</comment>
<dbReference type="EC" id="4.2.1.1" evidence="2"/>
<dbReference type="InterPro" id="IPR036874">
    <property type="entry name" value="Carbonic_anhydrase_sf"/>
</dbReference>
<dbReference type="InterPro" id="IPR001765">
    <property type="entry name" value="Carbonic_anhydrase"/>
</dbReference>
<comment type="cofactor">
    <cofactor evidence="7">
        <name>Zn(2+)</name>
        <dbReference type="ChEBI" id="CHEBI:29105"/>
    </cofactor>
    <text evidence="7">Binds 1 zinc ion per subunit.</text>
</comment>
<comment type="caution">
    <text evidence="8">The sequence shown here is derived from an EMBL/GenBank/DDBJ whole genome shotgun (WGS) entry which is preliminary data.</text>
</comment>
<gene>
    <name evidence="8" type="ORF">KILIM_031_00580</name>
</gene>
<evidence type="ECO:0000313" key="9">
    <source>
        <dbReference type="Proteomes" id="UP000008366"/>
    </source>
</evidence>